<evidence type="ECO:0000313" key="2">
    <source>
        <dbReference type="Proteomes" id="UP000049983"/>
    </source>
</evidence>
<dbReference type="GeneID" id="97673641"/>
<dbReference type="Proteomes" id="UP000049983">
    <property type="component" value="Unassembled WGS sequence"/>
</dbReference>
<dbReference type="RefSeq" id="WP_158510427.1">
    <property type="nucleotide sequence ID" value="NZ_CXWA01000008.1"/>
</dbReference>
<accession>A0A0M6ZG54</accession>
<dbReference type="AlphaFoldDB" id="A0A0M6ZG54"/>
<dbReference type="EMBL" id="CXWC01000012">
    <property type="protein sequence ID" value="CTQ75417.1"/>
    <property type="molecule type" value="Genomic_DNA"/>
</dbReference>
<protein>
    <submittedName>
        <fullName evidence="1">Uncharacterized protein</fullName>
    </submittedName>
</protein>
<gene>
    <name evidence="1" type="ORF">LA5096_04368</name>
</gene>
<sequence>MIARTDEMKLSSAGLLLLLAAVVMTLFSDAGSSTSNEAKANVMYRGLAE</sequence>
<reference evidence="2" key="1">
    <citation type="submission" date="2015-07" db="EMBL/GenBank/DDBJ databases">
        <authorList>
            <person name="Rodrigo-Torres Lidia"/>
            <person name="Arahal R.David."/>
        </authorList>
    </citation>
    <scope>NUCLEOTIDE SEQUENCE [LARGE SCALE GENOMIC DNA]</scope>
    <source>
        <strain evidence="2">CECT 5096</strain>
    </source>
</reference>
<evidence type="ECO:0000313" key="1">
    <source>
        <dbReference type="EMBL" id="CTQ75417.1"/>
    </source>
</evidence>
<proteinExistence type="predicted"/>
<keyword evidence="2" id="KW-1185">Reference proteome</keyword>
<organism evidence="1 2">
    <name type="scientific">Roseibium album</name>
    <dbReference type="NCBI Taxonomy" id="311410"/>
    <lineage>
        <taxon>Bacteria</taxon>
        <taxon>Pseudomonadati</taxon>
        <taxon>Pseudomonadota</taxon>
        <taxon>Alphaproteobacteria</taxon>
        <taxon>Hyphomicrobiales</taxon>
        <taxon>Stappiaceae</taxon>
        <taxon>Roseibium</taxon>
    </lineage>
</organism>
<name>A0A0M6ZG54_9HYPH</name>